<comment type="caution">
    <text evidence="1">The sequence shown here is derived from an EMBL/GenBank/DDBJ whole genome shotgun (WGS) entry which is preliminary data.</text>
</comment>
<protein>
    <submittedName>
        <fullName evidence="1">Uncharacterized protein</fullName>
    </submittedName>
</protein>
<sequence length="39" mass="4503">MKNRISIYQRTAQRRSSQVRGFCGKGIEPAWELSYENAA</sequence>
<dbReference type="EMBL" id="AAYG02000011">
    <property type="protein sequence ID" value="EDN78283.1"/>
    <property type="molecule type" value="Genomic_DNA"/>
</dbReference>
<dbReference type="Proteomes" id="UP000004410">
    <property type="component" value="Unassembled WGS sequence"/>
</dbReference>
<accession>A7B211</accession>
<evidence type="ECO:0000313" key="2">
    <source>
        <dbReference type="Proteomes" id="UP000004410"/>
    </source>
</evidence>
<dbReference type="AlphaFoldDB" id="A7B211"/>
<dbReference type="PaxDb" id="411470-RUMGNA_01587"/>
<evidence type="ECO:0000313" key="1">
    <source>
        <dbReference type="EMBL" id="EDN78283.1"/>
    </source>
</evidence>
<reference evidence="1 2" key="2">
    <citation type="submission" date="2007-06" db="EMBL/GenBank/DDBJ databases">
        <title>Draft genome sequence of Ruminococcus gnavus (ATCC 29149).</title>
        <authorList>
            <person name="Sudarsanam P."/>
            <person name="Ley R."/>
            <person name="Guruge J."/>
            <person name="Turnbaugh P.J."/>
            <person name="Mahowald M."/>
            <person name="Liep D."/>
            <person name="Gordon J."/>
        </authorList>
    </citation>
    <scope>NUCLEOTIDE SEQUENCE [LARGE SCALE GENOMIC DNA]</scope>
    <source>
        <strain evidence="1 2">ATCC 29149</strain>
    </source>
</reference>
<name>A7B211_MEDG7</name>
<proteinExistence type="predicted"/>
<organism evidence="1 2">
    <name type="scientific">Mediterraneibacter gnavus (strain ATCC 29149 / DSM 114966 / JCM 6515 / VPI C7-9)</name>
    <name type="common">Ruminococcus gnavus</name>
    <dbReference type="NCBI Taxonomy" id="411470"/>
    <lineage>
        <taxon>Bacteria</taxon>
        <taxon>Bacillati</taxon>
        <taxon>Bacillota</taxon>
        <taxon>Clostridia</taxon>
        <taxon>Lachnospirales</taxon>
        <taxon>Lachnospiraceae</taxon>
        <taxon>Mediterraneibacter</taxon>
    </lineage>
</organism>
<gene>
    <name evidence="1" type="ORF">RUMGNA_01587</name>
</gene>
<reference evidence="1 2" key="1">
    <citation type="submission" date="2007-04" db="EMBL/GenBank/DDBJ databases">
        <authorList>
            <person name="Fulton L."/>
            <person name="Clifton S."/>
            <person name="Fulton B."/>
            <person name="Xu J."/>
            <person name="Minx P."/>
            <person name="Pepin K.H."/>
            <person name="Johnson M."/>
            <person name="Thiruvilangam P."/>
            <person name="Bhonagiri V."/>
            <person name="Nash W.E."/>
            <person name="Mardis E.R."/>
            <person name="Wilson R.K."/>
        </authorList>
    </citation>
    <scope>NUCLEOTIDE SEQUENCE [LARGE SCALE GENOMIC DNA]</scope>
    <source>
        <strain evidence="1 2">ATCC 29149</strain>
    </source>
</reference>